<evidence type="ECO:0000256" key="2">
    <source>
        <dbReference type="ARBA" id="ARBA00022448"/>
    </source>
</evidence>
<feature type="transmembrane region" description="Helical" evidence="9">
    <location>
        <begin position="70"/>
        <end position="95"/>
    </location>
</feature>
<protein>
    <recommendedName>
        <fullName evidence="8">Permease IIC component</fullName>
    </recommendedName>
</protein>
<feature type="transmembrane region" description="Helical" evidence="9">
    <location>
        <begin position="107"/>
        <end position="126"/>
    </location>
</feature>
<dbReference type="AlphaFoldDB" id="A0A650MQK3"/>
<dbReference type="EMBL" id="UWJD01000002">
    <property type="protein sequence ID" value="VCT85866.1"/>
    <property type="molecule type" value="Genomic_DNA"/>
</dbReference>
<feature type="transmembrane region" description="Helical" evidence="9">
    <location>
        <begin position="138"/>
        <end position="157"/>
    </location>
</feature>
<evidence type="ECO:0000259" key="10">
    <source>
        <dbReference type="PROSITE" id="PS51105"/>
    </source>
</evidence>
<evidence type="ECO:0000313" key="13">
    <source>
        <dbReference type="Proteomes" id="UP000431451"/>
    </source>
</evidence>
<dbReference type="RefSeq" id="WP_159116895.1">
    <property type="nucleotide sequence ID" value="NZ_CAKJVD010000083.1"/>
</dbReference>
<feature type="transmembrane region" description="Helical" evidence="9">
    <location>
        <begin position="287"/>
        <end position="305"/>
    </location>
</feature>
<reference evidence="12 13" key="1">
    <citation type="submission" date="2018-06" db="EMBL/GenBank/DDBJ databases">
        <authorList>
            <consortium name="IHU Genomes"/>
        </authorList>
    </citation>
    <scope>NUCLEOTIDE SEQUENCE [LARGE SCALE GENOMIC DNA]</scope>
    <source>
        <strain evidence="12 13">NEC25</strain>
    </source>
</reference>
<name>A0A650MQK3_9CLOT</name>
<sequence length="430" mass="46990">MNIEKLKEGMFDGIEKITTQRHINAIKNGMVSYVPFTIIAAIALLIANFPSEGYINFVTNLLGVSDASVWQNQVTFFMDGTMNLAAIICLLFISYNLSLEYKDIIDPIYSIVMSLCVYFLLTPLVNVNDTVMLEFAKLGATSLIVAIVIALVIPELYRLLMSRKLQIKLPSSVPPAVAGSFANLIPMAIIFIGAWVLKIALLHTSFGNIHVIINDIIGKPLTGMGGNIYGYAFAIFITFLLWVFGIHGSSIVMFGVLAPVLMMMSDANRQAALNGQPLPNILTYEYFSFIGGVGLYICIACLIVGKSKQIREIAKIGLLPAIFGIHEPLIFGLPIIFNPFLGTAYILEHVVGAVLTYFVTAAGLISRLTGIGVTWTTPPGIYGFLATGGHISGFVWQIILGVLYVLLAIPFVKMYDRQKLKEESMEGEAV</sequence>
<dbReference type="PANTHER" id="PTHR33989">
    <property type="match status" value="1"/>
</dbReference>
<dbReference type="GO" id="GO:0009401">
    <property type="term" value="P:phosphoenolpyruvate-dependent sugar phosphotransferase system"/>
    <property type="evidence" value="ECO:0007669"/>
    <property type="project" value="InterPro"/>
</dbReference>
<evidence type="ECO:0000256" key="5">
    <source>
        <dbReference type="ARBA" id="ARBA00022692"/>
    </source>
</evidence>
<dbReference type="PANTHER" id="PTHR33989:SF4">
    <property type="entry name" value="PTS SYSTEM N,N'-DIACETYLCHITOBIOSE-SPECIFIC EIIC COMPONENT"/>
    <property type="match status" value="1"/>
</dbReference>
<keyword evidence="3 8" id="KW-1003">Cell membrane</keyword>
<evidence type="ECO:0000256" key="3">
    <source>
        <dbReference type="ARBA" id="ARBA00022475"/>
    </source>
</evidence>
<dbReference type="InterPro" id="IPR051088">
    <property type="entry name" value="PTS_Sugar-EIIC/EIIB"/>
</dbReference>
<feature type="transmembrane region" description="Helical" evidence="9">
    <location>
        <begin position="30"/>
        <end position="50"/>
    </location>
</feature>
<dbReference type="GO" id="GO:0008982">
    <property type="term" value="F:protein-N(PI)-phosphohistidine-sugar phosphotransferase activity"/>
    <property type="evidence" value="ECO:0007669"/>
    <property type="project" value="UniProtKB-UniRule"/>
</dbReference>
<dbReference type="InterPro" id="IPR003352">
    <property type="entry name" value="PTS_EIIC"/>
</dbReference>
<evidence type="ECO:0000313" key="12">
    <source>
        <dbReference type="EMBL" id="VCT85866.1"/>
    </source>
</evidence>
<keyword evidence="6 9" id="KW-1133">Transmembrane helix</keyword>
<keyword evidence="2 8" id="KW-0813">Transport</keyword>
<feature type="domain" description="PTS EIIC type-3" evidence="10">
    <location>
        <begin position="6"/>
        <end position="411"/>
    </location>
</feature>
<evidence type="ECO:0000256" key="9">
    <source>
        <dbReference type="SAM" id="Phobius"/>
    </source>
</evidence>
<comment type="function">
    <text evidence="8">The phosphoenolpyruvate-dependent sugar phosphotransferase system (PTS), a major carbohydrate active -transport system, catalyzes the phosphorylation of incoming sugar substrates concomitant with their translocation across the cell membrane.</text>
</comment>
<feature type="transmembrane region" description="Helical" evidence="9">
    <location>
        <begin position="394"/>
        <end position="412"/>
    </location>
</feature>
<dbReference type="InterPro" id="IPR004501">
    <property type="entry name" value="PTS_EIIC_3"/>
</dbReference>
<evidence type="ECO:0000256" key="8">
    <source>
        <dbReference type="PIRNR" id="PIRNR006351"/>
    </source>
</evidence>
<dbReference type="GO" id="GO:1901264">
    <property type="term" value="P:carbohydrate derivative transport"/>
    <property type="evidence" value="ECO:0007669"/>
    <property type="project" value="TreeGrafter"/>
</dbReference>
<keyword evidence="7 8" id="KW-0472">Membrane</keyword>
<dbReference type="PROSITE" id="PS51105">
    <property type="entry name" value="PTS_EIIC_TYPE_3"/>
    <property type="match status" value="1"/>
</dbReference>
<evidence type="ECO:0000256" key="7">
    <source>
        <dbReference type="ARBA" id="ARBA00023136"/>
    </source>
</evidence>
<comment type="subcellular location">
    <subcellularLocation>
        <location evidence="1">Cell membrane</location>
        <topology evidence="1">Multi-pass membrane protein</topology>
    </subcellularLocation>
</comment>
<keyword evidence="4 8" id="KW-0762">Sugar transport</keyword>
<dbReference type="PIRSF" id="PIRSF006351">
    <property type="entry name" value="PTS_EIIC-Cellobiose"/>
    <property type="match status" value="1"/>
</dbReference>
<evidence type="ECO:0000256" key="1">
    <source>
        <dbReference type="ARBA" id="ARBA00004651"/>
    </source>
</evidence>
<reference evidence="11" key="2">
    <citation type="submission" date="2021-10" db="EMBL/GenBank/DDBJ databases">
        <authorList>
            <person name="Mesa V."/>
        </authorList>
    </citation>
    <scope>NUCLEOTIDE SEQUENCE</scope>
    <source>
        <strain evidence="11">CC3_PB</strain>
    </source>
</reference>
<feature type="transmembrane region" description="Helical" evidence="9">
    <location>
        <begin position="228"/>
        <end position="244"/>
    </location>
</feature>
<accession>A0A650MQK3</accession>
<dbReference type="Proteomes" id="UP000789738">
    <property type="component" value="Unassembled WGS sequence"/>
</dbReference>
<evidence type="ECO:0000256" key="6">
    <source>
        <dbReference type="ARBA" id="ARBA00022989"/>
    </source>
</evidence>
<keyword evidence="5 9" id="KW-0812">Transmembrane</keyword>
<dbReference type="Pfam" id="PF02378">
    <property type="entry name" value="PTS_EIIC"/>
    <property type="match status" value="1"/>
</dbReference>
<gene>
    <name evidence="12" type="primary">licC_5</name>
    <name evidence="11" type="ORF">CNEO_41384</name>
    <name evidence="12" type="ORF">CNEONATNEC25_03469</name>
</gene>
<dbReference type="EMBL" id="CAKJVE010000004">
    <property type="protein sequence ID" value="CAG9704619.1"/>
    <property type="molecule type" value="Genomic_DNA"/>
</dbReference>
<feature type="transmembrane region" description="Helical" evidence="9">
    <location>
        <begin position="177"/>
        <end position="197"/>
    </location>
</feature>
<dbReference type="GO" id="GO:0005886">
    <property type="term" value="C:plasma membrane"/>
    <property type="evidence" value="ECO:0007669"/>
    <property type="project" value="UniProtKB-SubCell"/>
</dbReference>
<dbReference type="Proteomes" id="UP000431451">
    <property type="component" value="Unassembled WGS sequence"/>
</dbReference>
<feature type="transmembrane region" description="Helical" evidence="9">
    <location>
        <begin position="317"/>
        <end position="337"/>
    </location>
</feature>
<proteinExistence type="predicted"/>
<organism evidence="12 13">
    <name type="scientific">Clostridium neonatale</name>
    <dbReference type="NCBI Taxonomy" id="137838"/>
    <lineage>
        <taxon>Bacteria</taxon>
        <taxon>Bacillati</taxon>
        <taxon>Bacillota</taxon>
        <taxon>Clostridia</taxon>
        <taxon>Eubacteriales</taxon>
        <taxon>Clostridiaceae</taxon>
        <taxon>Clostridium</taxon>
    </lineage>
</organism>
<dbReference type="InterPro" id="IPR004796">
    <property type="entry name" value="PTS_IIC_cello"/>
</dbReference>
<dbReference type="NCBIfam" id="TIGR00410">
    <property type="entry name" value="lacE"/>
    <property type="match status" value="1"/>
</dbReference>
<dbReference type="GeneID" id="68878973"/>
<evidence type="ECO:0000256" key="4">
    <source>
        <dbReference type="ARBA" id="ARBA00022597"/>
    </source>
</evidence>
<evidence type="ECO:0000313" key="11">
    <source>
        <dbReference type="EMBL" id="CAG9704619.1"/>
    </source>
</evidence>